<reference evidence="1" key="1">
    <citation type="submission" date="2022-07" db="EMBL/GenBank/DDBJ databases">
        <title>Pseudosulfitobacter sp. strain AP-MA-4, whole genome sequence.</title>
        <authorList>
            <person name="Jiang Y."/>
        </authorList>
    </citation>
    <scope>NUCLEOTIDE SEQUENCE</scope>
    <source>
        <strain evidence="1">AP-MA-4</strain>
    </source>
</reference>
<gene>
    <name evidence="1" type="ORF">NTA49_00430</name>
</gene>
<comment type="caution">
    <text evidence="1">The sequence shown here is derived from an EMBL/GenBank/DDBJ whole genome shotgun (WGS) entry which is preliminary data.</text>
</comment>
<proteinExistence type="predicted"/>
<evidence type="ECO:0000313" key="1">
    <source>
        <dbReference type="EMBL" id="MCR8824994.1"/>
    </source>
</evidence>
<protein>
    <recommendedName>
        <fullName evidence="3">Sulfotransferase family protein</fullName>
    </recommendedName>
</protein>
<organism evidence="1 2">
    <name type="scientific">Pseudosulfitobacter koreensis</name>
    <dbReference type="NCBI Taxonomy" id="2968472"/>
    <lineage>
        <taxon>Bacteria</taxon>
        <taxon>Pseudomonadati</taxon>
        <taxon>Pseudomonadota</taxon>
        <taxon>Alphaproteobacteria</taxon>
        <taxon>Rhodobacterales</taxon>
        <taxon>Roseobacteraceae</taxon>
        <taxon>Pseudosulfitobacter</taxon>
    </lineage>
</organism>
<accession>A0ABT1YVS7</accession>
<name>A0ABT1YVS7_9RHOB</name>
<dbReference type="Gene3D" id="3.40.50.300">
    <property type="entry name" value="P-loop containing nucleotide triphosphate hydrolases"/>
    <property type="match status" value="1"/>
</dbReference>
<evidence type="ECO:0000313" key="2">
    <source>
        <dbReference type="Proteomes" id="UP001165396"/>
    </source>
</evidence>
<dbReference type="Proteomes" id="UP001165396">
    <property type="component" value="Unassembled WGS sequence"/>
</dbReference>
<dbReference type="InterPro" id="IPR027417">
    <property type="entry name" value="P-loop_NTPase"/>
</dbReference>
<dbReference type="RefSeq" id="WP_258292675.1">
    <property type="nucleotide sequence ID" value="NZ_JANKJG010000001.1"/>
</dbReference>
<keyword evidence="2" id="KW-1185">Reference proteome</keyword>
<evidence type="ECO:0008006" key="3">
    <source>
        <dbReference type="Google" id="ProtNLM"/>
    </source>
</evidence>
<dbReference type="EMBL" id="JANKJG010000001">
    <property type="protein sequence ID" value="MCR8824994.1"/>
    <property type="molecule type" value="Genomic_DNA"/>
</dbReference>
<dbReference type="SUPFAM" id="SSF52540">
    <property type="entry name" value="P-loop containing nucleoside triphosphate hydrolases"/>
    <property type="match status" value="1"/>
</dbReference>
<sequence length="267" mass="29389">MPAKIVLHIGFHKTGTSTVQQMLRTNRALLKPHLAIRLKPQMTDLMHATRGFSTWRDKISLAKVARRFDLLLQDLPGMPRRALVISAEELSGHMPGRGDLADYSAAPELVHIYVECVQKHFPDCEVAVYASTRAPQAWLRSAYWEHVKSSSMTLDFTDFVARYGHAADLDAVLDEIAATVPCRVFRARLEEAQSLRLGPAQPLLELCDVPAETLAQIMPHPVANAALDPSVLEALLEANRAHPDPADRAARKAAKQAILAAAQGKDT</sequence>